<evidence type="ECO:0000256" key="2">
    <source>
        <dbReference type="ARBA" id="ARBA00022475"/>
    </source>
</evidence>
<keyword evidence="5 6" id="KW-0472">Membrane</keyword>
<keyword evidence="3 6" id="KW-0812">Transmembrane</keyword>
<keyword evidence="4 6" id="KW-1133">Transmembrane helix</keyword>
<comment type="subcellular location">
    <subcellularLocation>
        <location evidence="1">Cell membrane</location>
        <topology evidence="1">Multi-pass membrane protein</topology>
    </subcellularLocation>
</comment>
<feature type="transmembrane region" description="Helical" evidence="6">
    <location>
        <begin position="321"/>
        <end position="338"/>
    </location>
</feature>
<protein>
    <submittedName>
        <fullName evidence="7">Flippase-like domain-containing protein</fullName>
    </submittedName>
</protein>
<evidence type="ECO:0000256" key="5">
    <source>
        <dbReference type="ARBA" id="ARBA00023136"/>
    </source>
</evidence>
<evidence type="ECO:0000256" key="6">
    <source>
        <dbReference type="SAM" id="Phobius"/>
    </source>
</evidence>
<evidence type="ECO:0000256" key="1">
    <source>
        <dbReference type="ARBA" id="ARBA00004651"/>
    </source>
</evidence>
<accession>A0ABT2PVK5</accession>
<feature type="transmembrane region" description="Helical" evidence="6">
    <location>
        <begin position="47"/>
        <end position="70"/>
    </location>
</feature>
<dbReference type="Proteomes" id="UP001209076">
    <property type="component" value="Unassembled WGS sequence"/>
</dbReference>
<feature type="transmembrane region" description="Helical" evidence="6">
    <location>
        <begin position="123"/>
        <end position="147"/>
    </location>
</feature>
<evidence type="ECO:0000256" key="4">
    <source>
        <dbReference type="ARBA" id="ARBA00022989"/>
    </source>
</evidence>
<dbReference type="InterPro" id="IPR022791">
    <property type="entry name" value="L-PG_synthase/AglD"/>
</dbReference>
<keyword evidence="8" id="KW-1185">Reference proteome</keyword>
<name>A0ABT2PVK5_9MOLU</name>
<comment type="caution">
    <text evidence="7">The sequence shown here is derived from an EMBL/GenBank/DDBJ whole genome shotgun (WGS) entry which is preliminary data.</text>
</comment>
<dbReference type="NCBIfam" id="TIGR00374">
    <property type="entry name" value="flippase-like domain"/>
    <property type="match status" value="1"/>
</dbReference>
<keyword evidence="2" id="KW-1003">Cell membrane</keyword>
<proteinExistence type="predicted"/>
<feature type="transmembrane region" description="Helical" evidence="6">
    <location>
        <begin position="12"/>
        <end position="35"/>
    </location>
</feature>
<dbReference type="RefSeq" id="WP_262096252.1">
    <property type="nucleotide sequence ID" value="NZ_JAOEGN010000007.1"/>
</dbReference>
<dbReference type="Pfam" id="PF03706">
    <property type="entry name" value="LPG_synthase_TM"/>
    <property type="match status" value="1"/>
</dbReference>
<reference evidence="8" key="1">
    <citation type="submission" date="2023-07" db="EMBL/GenBank/DDBJ databases">
        <title>Novel Mycoplasma species identified in domestic and wild animals.</title>
        <authorList>
            <person name="Volokhov D.V."/>
            <person name="Furtak V.A."/>
            <person name="Zagorodnyaya T.A."/>
        </authorList>
    </citation>
    <scope>NUCLEOTIDE SEQUENCE [LARGE SCALE GENOMIC DNA]</scope>
    <source>
        <strain evidence="8">92-19</strain>
    </source>
</reference>
<feature type="transmembrane region" description="Helical" evidence="6">
    <location>
        <begin position="232"/>
        <end position="255"/>
    </location>
</feature>
<dbReference type="PANTHER" id="PTHR37693:SF1">
    <property type="entry name" value="INTEGRAL MEMBRANE PROTEIN"/>
    <property type="match status" value="1"/>
</dbReference>
<feature type="transmembrane region" description="Helical" evidence="6">
    <location>
        <begin position="267"/>
        <end position="284"/>
    </location>
</feature>
<sequence>MEQPKKTNIAKNLLFVVIMLAVVLIVVFSLNDISLILEAVKTANGRLILLAVVVYLGYVITTNLALHFVTTGLGIKLPFLDSMAIGSAEYFFNGITPFSSGGQPFQAYFYVKKGVSGDNAMSILMSNFIVYQVIMTVMSTLGLILFYRDIKDVLNQYMFLILIGYVANMSVLAILISISTIPGISRIFEWLFRTVGKIKFLTKSMQKLENRTFDFVKEFQIGMGLLFKRKRVLIGASLLRVLGLSLLHSVPYVIFLALGVSLDMSDLIFVISMSLFSTTFMMWVPTPGASGGTEWAFTVIFTSLVSGATTILVTSMLIWRFVTYYLGMLIGFIAYIVLRKRGI</sequence>
<evidence type="ECO:0000256" key="3">
    <source>
        <dbReference type="ARBA" id="ARBA00022692"/>
    </source>
</evidence>
<dbReference type="PANTHER" id="PTHR37693">
    <property type="entry name" value="PHOSPHATIDYLGLYCEROL LYSYLTRANSFERASE"/>
    <property type="match status" value="1"/>
</dbReference>
<dbReference type="EMBL" id="JAOEGN010000007">
    <property type="protein sequence ID" value="MCU0104991.1"/>
    <property type="molecule type" value="Genomic_DNA"/>
</dbReference>
<feature type="transmembrane region" description="Helical" evidence="6">
    <location>
        <begin position="159"/>
        <end position="184"/>
    </location>
</feature>
<gene>
    <name evidence="7" type="ORF">N7603_04905</name>
</gene>
<evidence type="ECO:0000313" key="8">
    <source>
        <dbReference type="Proteomes" id="UP001209076"/>
    </source>
</evidence>
<evidence type="ECO:0000313" key="7">
    <source>
        <dbReference type="EMBL" id="MCU0104991.1"/>
    </source>
</evidence>
<organism evidence="7 8">
    <name type="scientific">Paracholeplasma vituli</name>
    <dbReference type="NCBI Taxonomy" id="69473"/>
    <lineage>
        <taxon>Bacteria</taxon>
        <taxon>Bacillati</taxon>
        <taxon>Mycoplasmatota</taxon>
        <taxon>Mollicutes</taxon>
        <taxon>Acholeplasmatales</taxon>
        <taxon>Acholeplasmataceae</taxon>
        <taxon>Paracholeplasma</taxon>
    </lineage>
</organism>